<sequence length="649" mass="70612">AKAKWDDMAANYKERKIPMDMDGPNPKKPMQLRVFMGKNVNFKNAATIEKHIERAEASIKKPTEEKWDNLRGKTFRNFDKMGTGPSSSDMQDVAIGIVSSGSGQAFSQVGMQLPDVTILGRRDDDEDADFKEDPKDATAGNKDGKDGNKRPHGDTGGHDEVESKTARTVVGKPKAKAKWVDIAGAVNAARWTLRTQMSKVQSSTNDLYSKLKASIDDINSMDEAKKKLIRGELAVAQVRFQAIGHVTDTAQQELDSYIRTFEAQPARPQASPEKAAADGTSSELASQQLGQMPPCGSYKQLVLQSTLANFVDELDGASSDSIKEITNTFQTKKAPITDLINCCSKALDDIAKAKKTIDKKSSKASQQATVPVKLEAAAVQLFEIAPQIGQEITTYPVAADGVDFSASFIVGISQNKEAFEKIDVVTTQITDFTKLIAKFEQKIRKEQDGRMSCKVPESVQSSVREYAKTCIKDIIVDSAAPEKVRGGMAPNIFAIMSGVDSFGTEKEFVPSLRFGISGVRKIVVTELPTLAAFMESQKVDIAKFQMPDFNSYLRGMTKHAIEQYKTSGGVLFHATVDGATAAYLPAGFIFAERVVGQASLGFRVGVANPDGKGVERLKKIKASKEKAGKDASCQNEWITALTRGDAIFE</sequence>
<organism evidence="2 3">
    <name type="scientific">Prorocentrum cordatum</name>
    <dbReference type="NCBI Taxonomy" id="2364126"/>
    <lineage>
        <taxon>Eukaryota</taxon>
        <taxon>Sar</taxon>
        <taxon>Alveolata</taxon>
        <taxon>Dinophyceae</taxon>
        <taxon>Prorocentrales</taxon>
        <taxon>Prorocentraceae</taxon>
        <taxon>Prorocentrum</taxon>
    </lineage>
</organism>
<dbReference type="Proteomes" id="UP001189429">
    <property type="component" value="Unassembled WGS sequence"/>
</dbReference>
<name>A0ABN9PRN1_9DINO</name>
<proteinExistence type="predicted"/>
<accession>A0ABN9PRN1</accession>
<protein>
    <submittedName>
        <fullName evidence="2">Uncharacterized protein</fullName>
    </submittedName>
</protein>
<evidence type="ECO:0000313" key="2">
    <source>
        <dbReference type="EMBL" id="CAK0794149.1"/>
    </source>
</evidence>
<feature type="non-terminal residue" evidence="2">
    <location>
        <position position="1"/>
    </location>
</feature>
<dbReference type="EMBL" id="CAUYUJ010001102">
    <property type="protein sequence ID" value="CAK0794149.1"/>
    <property type="molecule type" value="Genomic_DNA"/>
</dbReference>
<evidence type="ECO:0000256" key="1">
    <source>
        <dbReference type="SAM" id="MobiDB-lite"/>
    </source>
</evidence>
<reference evidence="2" key="1">
    <citation type="submission" date="2023-10" db="EMBL/GenBank/DDBJ databases">
        <authorList>
            <person name="Chen Y."/>
            <person name="Shah S."/>
            <person name="Dougan E. K."/>
            <person name="Thang M."/>
            <person name="Chan C."/>
        </authorList>
    </citation>
    <scope>NUCLEOTIDE SEQUENCE [LARGE SCALE GENOMIC DNA]</scope>
</reference>
<comment type="caution">
    <text evidence="2">The sequence shown here is derived from an EMBL/GenBank/DDBJ whole genome shotgun (WGS) entry which is preliminary data.</text>
</comment>
<feature type="compositionally biased region" description="Basic and acidic residues" evidence="1">
    <location>
        <begin position="131"/>
        <end position="165"/>
    </location>
</feature>
<gene>
    <name evidence="2" type="ORF">PCOR1329_LOCUS4226</name>
</gene>
<feature type="region of interest" description="Disordered" evidence="1">
    <location>
        <begin position="263"/>
        <end position="282"/>
    </location>
</feature>
<keyword evidence="3" id="KW-1185">Reference proteome</keyword>
<feature type="region of interest" description="Disordered" evidence="1">
    <location>
        <begin position="120"/>
        <end position="170"/>
    </location>
</feature>
<evidence type="ECO:0000313" key="3">
    <source>
        <dbReference type="Proteomes" id="UP001189429"/>
    </source>
</evidence>